<evidence type="ECO:0000313" key="1">
    <source>
        <dbReference type="EMBL" id="CAB5355559.1"/>
    </source>
</evidence>
<comment type="caution">
    <text evidence="1">The sequence shown here is derived from an EMBL/GenBank/DDBJ whole genome shotgun (WGS) entry which is preliminary data.</text>
</comment>
<evidence type="ECO:0008006" key="3">
    <source>
        <dbReference type="Google" id="ProtNLM"/>
    </source>
</evidence>
<accession>A0A915YZU3</accession>
<dbReference type="VEuPathDB" id="FungiDB:RhiirFUN_012027"/>
<reference evidence="1" key="1">
    <citation type="submission" date="2020-05" db="EMBL/GenBank/DDBJ databases">
        <authorList>
            <person name="Rincon C."/>
            <person name="Sanders R I."/>
            <person name="Robbins C."/>
            <person name="Chaturvedi A."/>
        </authorList>
    </citation>
    <scope>NUCLEOTIDE SEQUENCE</scope>
    <source>
        <strain evidence="1">CHB12</strain>
    </source>
</reference>
<dbReference type="OrthoDB" id="2306354at2759"/>
<dbReference type="Proteomes" id="UP000684084">
    <property type="component" value="Unassembled WGS sequence"/>
</dbReference>
<dbReference type="AlphaFoldDB" id="A0A915YZU3"/>
<organism evidence="1 2">
    <name type="scientific">Rhizophagus irregularis</name>
    <dbReference type="NCBI Taxonomy" id="588596"/>
    <lineage>
        <taxon>Eukaryota</taxon>
        <taxon>Fungi</taxon>
        <taxon>Fungi incertae sedis</taxon>
        <taxon>Mucoromycota</taxon>
        <taxon>Glomeromycotina</taxon>
        <taxon>Glomeromycetes</taxon>
        <taxon>Glomerales</taxon>
        <taxon>Glomeraceae</taxon>
        <taxon>Rhizophagus</taxon>
    </lineage>
</organism>
<protein>
    <recommendedName>
        <fullName evidence="3">MIR domain-containing protein</fullName>
    </recommendedName>
</protein>
<sequence length="272" mass="31412">MDIPKYDGNIHPDEWINDIRKYHYIWKVEYEEFLNIVISLIDPTIKLPTEISDIEELRNALKENISFTVFKNTNKRKLQLLKYIPESRALRHVATGKYLSSVENLCYKTGSKLQLVFVRGSDPGPNSLWKIQFNKELATYTDTSITLQHTKSNKLLGISWYGSGNSYSYQKSPTFGSTEVNCGGNASEWKFNYSKSEENHESYLKSNDIIYLSIKKSVDRSGRTTHIGSVEFLRCHDVRFTIGNDNFQEIVCHNERLGANDDWCIELIEQCA</sequence>
<dbReference type="EMBL" id="CAGKOT010000010">
    <property type="protein sequence ID" value="CAB5355559.1"/>
    <property type="molecule type" value="Genomic_DNA"/>
</dbReference>
<proteinExistence type="predicted"/>
<gene>
    <name evidence="1" type="ORF">CHRIB12_LOCUS6113</name>
</gene>
<dbReference type="CDD" id="cd23263">
    <property type="entry name" value="beta-trefoil_MIR"/>
    <property type="match status" value="1"/>
</dbReference>
<name>A0A915YZU3_9GLOM</name>
<evidence type="ECO:0000313" key="2">
    <source>
        <dbReference type="Proteomes" id="UP000684084"/>
    </source>
</evidence>